<dbReference type="SMART" id="SM00935">
    <property type="entry name" value="OmpH"/>
    <property type="match status" value="1"/>
</dbReference>
<evidence type="ECO:0000256" key="1">
    <source>
        <dbReference type="ARBA" id="ARBA00009091"/>
    </source>
</evidence>
<protein>
    <submittedName>
        <fullName evidence="4">OmpH family outer membrane protein</fullName>
    </submittedName>
</protein>
<reference evidence="4" key="1">
    <citation type="submission" date="2023-06" db="EMBL/GenBank/DDBJ databases">
        <title>Genomic of Parafulvivirga corallium.</title>
        <authorList>
            <person name="Wang G."/>
        </authorList>
    </citation>
    <scope>NUCLEOTIDE SEQUENCE</scope>
    <source>
        <strain evidence="4">BMA10</strain>
    </source>
</reference>
<name>A0ABT8KM85_9BACT</name>
<dbReference type="PANTHER" id="PTHR35089:SF1">
    <property type="entry name" value="CHAPERONE PROTEIN SKP"/>
    <property type="match status" value="1"/>
</dbReference>
<dbReference type="Gene3D" id="3.30.910.20">
    <property type="entry name" value="Skp domain"/>
    <property type="match status" value="1"/>
</dbReference>
<organism evidence="4 5">
    <name type="scientific">Splendidivirga corallicola</name>
    <dbReference type="NCBI Taxonomy" id="3051826"/>
    <lineage>
        <taxon>Bacteria</taxon>
        <taxon>Pseudomonadati</taxon>
        <taxon>Bacteroidota</taxon>
        <taxon>Cytophagia</taxon>
        <taxon>Cytophagales</taxon>
        <taxon>Splendidivirgaceae</taxon>
        <taxon>Splendidivirga</taxon>
    </lineage>
</organism>
<dbReference type="SUPFAM" id="SSF111384">
    <property type="entry name" value="OmpH-like"/>
    <property type="match status" value="1"/>
</dbReference>
<accession>A0ABT8KM85</accession>
<evidence type="ECO:0000256" key="3">
    <source>
        <dbReference type="SAM" id="Coils"/>
    </source>
</evidence>
<gene>
    <name evidence="4" type="ORF">QQ008_10595</name>
</gene>
<keyword evidence="2" id="KW-0732">Signal</keyword>
<dbReference type="RefSeq" id="WP_346751844.1">
    <property type="nucleotide sequence ID" value="NZ_JAUJEA010000003.1"/>
</dbReference>
<proteinExistence type="inferred from homology"/>
<evidence type="ECO:0000256" key="2">
    <source>
        <dbReference type="ARBA" id="ARBA00022729"/>
    </source>
</evidence>
<comment type="caution">
    <text evidence="4">The sequence shown here is derived from an EMBL/GenBank/DDBJ whole genome shotgun (WGS) entry which is preliminary data.</text>
</comment>
<dbReference type="InterPro" id="IPR024930">
    <property type="entry name" value="Skp_dom_sf"/>
</dbReference>
<evidence type="ECO:0000313" key="4">
    <source>
        <dbReference type="EMBL" id="MDN5201816.1"/>
    </source>
</evidence>
<dbReference type="InterPro" id="IPR005632">
    <property type="entry name" value="Chaperone_Skp"/>
</dbReference>
<sequence>MNGFTKFCGLVLTLFILIMQGSNLYAQKKDVPRFNKWGYIDTDFILGKMPDYQKSQEEIQEISNAWREELKLKYEEIVKLQEAYQEEEVLLTSEEKAERINMITMKEDSLNAYRKQIFGFDGMFFQKKQEILKTAQDRLFDAIEEVAKEFKLHTLFDKAGDKNIIYVNPIHDYSDYVLEKLGLGDSNDTVK</sequence>
<feature type="coiled-coil region" evidence="3">
    <location>
        <begin position="67"/>
        <end position="97"/>
    </location>
</feature>
<evidence type="ECO:0000313" key="5">
    <source>
        <dbReference type="Proteomes" id="UP001172082"/>
    </source>
</evidence>
<keyword evidence="5" id="KW-1185">Reference proteome</keyword>
<dbReference type="PANTHER" id="PTHR35089">
    <property type="entry name" value="CHAPERONE PROTEIN SKP"/>
    <property type="match status" value="1"/>
</dbReference>
<dbReference type="Pfam" id="PF03938">
    <property type="entry name" value="OmpH"/>
    <property type="match status" value="1"/>
</dbReference>
<dbReference type="Proteomes" id="UP001172082">
    <property type="component" value="Unassembled WGS sequence"/>
</dbReference>
<keyword evidence="3" id="KW-0175">Coiled coil</keyword>
<dbReference type="EMBL" id="JAUJEA010000003">
    <property type="protein sequence ID" value="MDN5201816.1"/>
    <property type="molecule type" value="Genomic_DNA"/>
</dbReference>
<comment type="similarity">
    <text evidence="1">Belongs to the Skp family.</text>
</comment>